<accession>A0ABD2N0G8</accession>
<reference evidence="1 2" key="1">
    <citation type="journal article" date="2021" name="BMC Biol.">
        <title>Horizontally acquired antibacterial genes associated with adaptive radiation of ladybird beetles.</title>
        <authorList>
            <person name="Li H.S."/>
            <person name="Tang X.F."/>
            <person name="Huang Y.H."/>
            <person name="Xu Z.Y."/>
            <person name="Chen M.L."/>
            <person name="Du X.Y."/>
            <person name="Qiu B.Y."/>
            <person name="Chen P.T."/>
            <person name="Zhang W."/>
            <person name="Slipinski A."/>
            <person name="Escalona H.E."/>
            <person name="Waterhouse R.M."/>
            <person name="Zwick A."/>
            <person name="Pang H."/>
        </authorList>
    </citation>
    <scope>NUCLEOTIDE SEQUENCE [LARGE SCALE GENOMIC DNA]</scope>
    <source>
        <strain evidence="1">SYSU2018</strain>
    </source>
</reference>
<dbReference type="Proteomes" id="UP001516400">
    <property type="component" value="Unassembled WGS sequence"/>
</dbReference>
<name>A0ABD2N0G8_9CUCU</name>
<dbReference type="AlphaFoldDB" id="A0ABD2N0G8"/>
<comment type="caution">
    <text evidence="1">The sequence shown here is derived from an EMBL/GenBank/DDBJ whole genome shotgun (WGS) entry which is preliminary data.</text>
</comment>
<dbReference type="EMBL" id="JABFTP020000042">
    <property type="protein sequence ID" value="KAL3272057.1"/>
    <property type="molecule type" value="Genomic_DNA"/>
</dbReference>
<organism evidence="1 2">
    <name type="scientific">Cryptolaemus montrouzieri</name>
    <dbReference type="NCBI Taxonomy" id="559131"/>
    <lineage>
        <taxon>Eukaryota</taxon>
        <taxon>Metazoa</taxon>
        <taxon>Ecdysozoa</taxon>
        <taxon>Arthropoda</taxon>
        <taxon>Hexapoda</taxon>
        <taxon>Insecta</taxon>
        <taxon>Pterygota</taxon>
        <taxon>Neoptera</taxon>
        <taxon>Endopterygota</taxon>
        <taxon>Coleoptera</taxon>
        <taxon>Polyphaga</taxon>
        <taxon>Cucujiformia</taxon>
        <taxon>Coccinelloidea</taxon>
        <taxon>Coccinellidae</taxon>
        <taxon>Scymninae</taxon>
        <taxon>Scymnini</taxon>
        <taxon>Cryptolaemus</taxon>
    </lineage>
</organism>
<evidence type="ECO:0000313" key="1">
    <source>
        <dbReference type="EMBL" id="KAL3272057.1"/>
    </source>
</evidence>
<gene>
    <name evidence="1" type="ORF">HHI36_022519</name>
</gene>
<keyword evidence="2" id="KW-1185">Reference proteome</keyword>
<evidence type="ECO:0000313" key="2">
    <source>
        <dbReference type="Proteomes" id="UP001516400"/>
    </source>
</evidence>
<sequence>MELSMRELMVVMWNLFPLHLVQHPTFWHTFSMILEDPAKQIFQQLTTKWGKNYYQWQIGSLIALEKKCGKTIDFISPMFLPVTTEEELENWLQSWYVEQSFTQESLSSSACMVTMSTPSTTVPTPTGRVGARLKNSKRQKRTLDDFFADLGESKRSRTETGKIVSNIIVRKDGQLRTVSSEGQIKDFVMKLQIFPTLEYQAAMNSKPTDAWRTATIRAQLRCSEREEIYQKVLEILSLGREDILRCQSEDSE</sequence>
<proteinExistence type="predicted"/>
<protein>
    <submittedName>
        <fullName evidence="1">Uncharacterized protein</fullName>
    </submittedName>
</protein>